<dbReference type="InterPro" id="IPR022803">
    <property type="entry name" value="Ribosomal_uL5_dom_sf"/>
</dbReference>
<proteinExistence type="inferred from homology"/>
<evidence type="ECO:0000313" key="5">
    <source>
        <dbReference type="EMBL" id="SVC59710.1"/>
    </source>
</evidence>
<reference evidence="5" key="1">
    <citation type="submission" date="2018-05" db="EMBL/GenBank/DDBJ databases">
        <authorList>
            <person name="Lanie J.A."/>
            <person name="Ng W.-L."/>
            <person name="Kazmierczak K.M."/>
            <person name="Andrzejewski T.M."/>
            <person name="Davidsen T.M."/>
            <person name="Wayne K.J."/>
            <person name="Tettelin H."/>
            <person name="Glass J.I."/>
            <person name="Rusch D."/>
            <person name="Podicherti R."/>
            <person name="Tsui H.-C.T."/>
            <person name="Winkler M.E."/>
        </authorList>
    </citation>
    <scope>NUCLEOTIDE SEQUENCE</scope>
</reference>
<name>A0A382NG75_9ZZZZ</name>
<dbReference type="GO" id="GO:0006412">
    <property type="term" value="P:translation"/>
    <property type="evidence" value="ECO:0007669"/>
    <property type="project" value="InterPro"/>
</dbReference>
<dbReference type="PANTHER" id="PTHR11994">
    <property type="entry name" value="60S RIBOSOMAL PROTEIN L11-RELATED"/>
    <property type="match status" value="1"/>
</dbReference>
<comment type="similarity">
    <text evidence="1">Belongs to the universal ribosomal protein uL5 family.</text>
</comment>
<evidence type="ECO:0000259" key="4">
    <source>
        <dbReference type="Pfam" id="PF00673"/>
    </source>
</evidence>
<dbReference type="InterPro" id="IPR031309">
    <property type="entry name" value="Ribosomal_uL5_C"/>
</dbReference>
<gene>
    <name evidence="5" type="ORF">METZ01_LOCUS312564</name>
</gene>
<evidence type="ECO:0000256" key="1">
    <source>
        <dbReference type="ARBA" id="ARBA00008553"/>
    </source>
</evidence>
<feature type="non-terminal residue" evidence="5">
    <location>
        <position position="1"/>
    </location>
</feature>
<dbReference type="Gene3D" id="3.30.1440.10">
    <property type="match status" value="1"/>
</dbReference>
<dbReference type="GO" id="GO:0005840">
    <property type="term" value="C:ribosome"/>
    <property type="evidence" value="ECO:0007669"/>
    <property type="project" value="UniProtKB-KW"/>
</dbReference>
<keyword evidence="2" id="KW-0689">Ribosomal protein</keyword>
<dbReference type="GO" id="GO:0003735">
    <property type="term" value="F:structural constituent of ribosome"/>
    <property type="evidence" value="ECO:0007669"/>
    <property type="project" value="InterPro"/>
</dbReference>
<evidence type="ECO:0000256" key="2">
    <source>
        <dbReference type="ARBA" id="ARBA00022980"/>
    </source>
</evidence>
<dbReference type="InterPro" id="IPR002132">
    <property type="entry name" value="Ribosomal_uL5"/>
</dbReference>
<sequence>FDGRGNYNFGIREQIIFTEINYDKIEAIKGLNVTLVTSANTDDEAYWLLKELGLPLKDKPSKIEINEAA</sequence>
<organism evidence="5">
    <name type="scientific">marine metagenome</name>
    <dbReference type="NCBI Taxonomy" id="408172"/>
    <lineage>
        <taxon>unclassified sequences</taxon>
        <taxon>metagenomes</taxon>
        <taxon>ecological metagenomes</taxon>
    </lineage>
</organism>
<protein>
    <recommendedName>
        <fullName evidence="4">Large ribosomal subunit protein uL5 C-terminal domain-containing protein</fullName>
    </recommendedName>
</protein>
<dbReference type="Pfam" id="PF00673">
    <property type="entry name" value="Ribosomal_L5_C"/>
    <property type="match status" value="1"/>
</dbReference>
<feature type="domain" description="Large ribosomal subunit protein uL5 C-terminal" evidence="4">
    <location>
        <begin position="1"/>
        <end position="55"/>
    </location>
</feature>
<keyword evidence="3" id="KW-0687">Ribonucleoprotein</keyword>
<dbReference type="EMBL" id="UINC01100003">
    <property type="protein sequence ID" value="SVC59710.1"/>
    <property type="molecule type" value="Genomic_DNA"/>
</dbReference>
<evidence type="ECO:0000256" key="3">
    <source>
        <dbReference type="ARBA" id="ARBA00023274"/>
    </source>
</evidence>
<dbReference type="SUPFAM" id="SSF55282">
    <property type="entry name" value="RL5-like"/>
    <property type="match status" value="1"/>
</dbReference>
<dbReference type="GO" id="GO:1990904">
    <property type="term" value="C:ribonucleoprotein complex"/>
    <property type="evidence" value="ECO:0007669"/>
    <property type="project" value="UniProtKB-KW"/>
</dbReference>
<accession>A0A382NG75</accession>
<dbReference type="AlphaFoldDB" id="A0A382NG75"/>